<reference evidence="1 2" key="1">
    <citation type="journal article" date="2019" name="Commun. Biol.">
        <title>The bagworm genome reveals a unique fibroin gene that provides high tensile strength.</title>
        <authorList>
            <person name="Kono N."/>
            <person name="Nakamura H."/>
            <person name="Ohtoshi R."/>
            <person name="Tomita M."/>
            <person name="Numata K."/>
            <person name="Arakawa K."/>
        </authorList>
    </citation>
    <scope>NUCLEOTIDE SEQUENCE [LARGE SCALE GENOMIC DNA]</scope>
</reference>
<comment type="caution">
    <text evidence="1">The sequence shown here is derived from an EMBL/GenBank/DDBJ whole genome shotgun (WGS) entry which is preliminary data.</text>
</comment>
<organism evidence="1 2">
    <name type="scientific">Eumeta variegata</name>
    <name type="common">Bagworm moth</name>
    <name type="synonym">Eumeta japonica</name>
    <dbReference type="NCBI Taxonomy" id="151549"/>
    <lineage>
        <taxon>Eukaryota</taxon>
        <taxon>Metazoa</taxon>
        <taxon>Ecdysozoa</taxon>
        <taxon>Arthropoda</taxon>
        <taxon>Hexapoda</taxon>
        <taxon>Insecta</taxon>
        <taxon>Pterygota</taxon>
        <taxon>Neoptera</taxon>
        <taxon>Endopterygota</taxon>
        <taxon>Lepidoptera</taxon>
        <taxon>Glossata</taxon>
        <taxon>Ditrysia</taxon>
        <taxon>Tineoidea</taxon>
        <taxon>Psychidae</taxon>
        <taxon>Oiketicinae</taxon>
        <taxon>Eumeta</taxon>
    </lineage>
</organism>
<accession>A0A4C1XTB8</accession>
<keyword evidence="2" id="KW-1185">Reference proteome</keyword>
<dbReference type="AlphaFoldDB" id="A0A4C1XTB8"/>
<protein>
    <recommendedName>
        <fullName evidence="3">Histone-lysine N-methyltransferase SETMAR</fullName>
    </recommendedName>
</protein>
<evidence type="ECO:0008006" key="3">
    <source>
        <dbReference type="Google" id="ProtNLM"/>
    </source>
</evidence>
<dbReference type="Proteomes" id="UP000299102">
    <property type="component" value="Unassembled WGS sequence"/>
</dbReference>
<sequence>MELCVSLNLTTGLHNLMTYGQVRNTTITASPSLLSRTPTTEQIVILSVLTCFFFRNSELLNVDIKFDRGEGQIVSVRVVDNFDVENKSRSRQHAMDKGNAILDKVEQDWNISSYEITEELMIRRKTVLTHLKKAG</sequence>
<evidence type="ECO:0000313" key="1">
    <source>
        <dbReference type="EMBL" id="GBP65455.1"/>
    </source>
</evidence>
<proteinExistence type="predicted"/>
<gene>
    <name evidence="1" type="ORF">EVAR_36707_1</name>
</gene>
<dbReference type="OrthoDB" id="616263at2759"/>
<evidence type="ECO:0000313" key="2">
    <source>
        <dbReference type="Proteomes" id="UP000299102"/>
    </source>
</evidence>
<dbReference type="EMBL" id="BGZK01000929">
    <property type="protein sequence ID" value="GBP65455.1"/>
    <property type="molecule type" value="Genomic_DNA"/>
</dbReference>
<name>A0A4C1XTB8_EUMVA</name>